<feature type="domain" description="UPF0261" evidence="2">
    <location>
        <begin position="9"/>
        <end position="192"/>
    </location>
</feature>
<evidence type="ECO:0000256" key="1">
    <source>
        <dbReference type="SAM" id="MobiDB-lite"/>
    </source>
</evidence>
<dbReference type="Gene3D" id="3.40.50.12030">
    <property type="entry name" value="Uncharacterised protein family UPF0261, NC domain"/>
    <property type="match status" value="1"/>
</dbReference>
<evidence type="ECO:0000313" key="5">
    <source>
        <dbReference type="EMBL" id="OAY57441.1"/>
    </source>
</evidence>
<evidence type="ECO:0000313" key="6">
    <source>
        <dbReference type="Proteomes" id="UP000091857"/>
    </source>
</evidence>
<dbReference type="NCBIfam" id="NF002674">
    <property type="entry name" value="PRK02399.1-2"/>
    <property type="match status" value="1"/>
</dbReference>
<organism evidence="5 6">
    <name type="scientific">Manihot esculenta</name>
    <name type="common">Cassava</name>
    <name type="synonym">Jatropha manihot</name>
    <dbReference type="NCBI Taxonomy" id="3983"/>
    <lineage>
        <taxon>Eukaryota</taxon>
        <taxon>Viridiplantae</taxon>
        <taxon>Streptophyta</taxon>
        <taxon>Embryophyta</taxon>
        <taxon>Tracheophyta</taxon>
        <taxon>Spermatophyta</taxon>
        <taxon>Magnoliopsida</taxon>
        <taxon>eudicotyledons</taxon>
        <taxon>Gunneridae</taxon>
        <taxon>Pentapetalae</taxon>
        <taxon>rosids</taxon>
        <taxon>fabids</taxon>
        <taxon>Malpighiales</taxon>
        <taxon>Euphorbiaceae</taxon>
        <taxon>Crotonoideae</taxon>
        <taxon>Manihoteae</taxon>
        <taxon>Manihot</taxon>
    </lineage>
</organism>
<name>A0A2C9WCH1_MANES</name>
<dbReference type="Proteomes" id="UP000091857">
    <property type="component" value="Chromosome 2"/>
</dbReference>
<feature type="domain" description="UPF0261" evidence="4">
    <location>
        <begin position="207"/>
        <end position="424"/>
    </location>
</feature>
<dbReference type="Pfam" id="PF09370">
    <property type="entry name" value="PEP_hydrolase"/>
    <property type="match status" value="1"/>
</dbReference>
<evidence type="ECO:0000259" key="2">
    <source>
        <dbReference type="Pfam" id="PF06792"/>
    </source>
</evidence>
<proteinExistence type="predicted"/>
<dbReference type="InterPro" id="IPR051353">
    <property type="entry name" value="Tobamovirus_resist_UPF0261"/>
</dbReference>
<dbReference type="Gene3D" id="3.20.20.70">
    <property type="entry name" value="Aldolase class I"/>
    <property type="match status" value="1"/>
</dbReference>
<dbReference type="SUPFAM" id="SSF51621">
    <property type="entry name" value="Phosphoenolpyruvate/pyruvate domain"/>
    <property type="match status" value="1"/>
</dbReference>
<reference evidence="6" key="1">
    <citation type="journal article" date="2016" name="Nat. Biotechnol.">
        <title>Sequencing wild and cultivated cassava and related species reveals extensive interspecific hybridization and genetic diversity.</title>
        <authorList>
            <person name="Bredeson J.V."/>
            <person name="Lyons J.B."/>
            <person name="Prochnik S.E."/>
            <person name="Wu G.A."/>
            <person name="Ha C.M."/>
            <person name="Edsinger-Gonzales E."/>
            <person name="Grimwood J."/>
            <person name="Schmutz J."/>
            <person name="Rabbi I.Y."/>
            <person name="Egesi C."/>
            <person name="Nauluvula P."/>
            <person name="Lebot V."/>
            <person name="Ndunguru J."/>
            <person name="Mkamilo G."/>
            <person name="Bart R.S."/>
            <person name="Setter T.L."/>
            <person name="Gleadow R.M."/>
            <person name="Kulakow P."/>
            <person name="Ferguson M.E."/>
            <person name="Rounsley S."/>
            <person name="Rokhsar D.S."/>
        </authorList>
    </citation>
    <scope>NUCLEOTIDE SEQUENCE [LARGE SCALE GENOMIC DNA]</scope>
    <source>
        <strain evidence="6">cv. AM560-2</strain>
    </source>
</reference>
<dbReference type="STRING" id="3983.A0A2C9WCH1"/>
<dbReference type="AlphaFoldDB" id="A0A2C9WCH1"/>
<feature type="compositionally biased region" description="Polar residues" evidence="1">
    <location>
        <begin position="445"/>
        <end position="455"/>
    </location>
</feature>
<protein>
    <submittedName>
        <fullName evidence="5">Uncharacterized protein</fullName>
    </submittedName>
</protein>
<dbReference type="Gene3D" id="3.40.50.12020">
    <property type="entry name" value="Uncharacterised protein family UPF0261, NN domain"/>
    <property type="match status" value="1"/>
</dbReference>
<keyword evidence="6" id="KW-1185">Reference proteome</keyword>
<dbReference type="InterPro" id="IPR009215">
    <property type="entry name" value="TIM-br_IGPS-like"/>
</dbReference>
<dbReference type="Gramene" id="Manes.02G097100.1.v8.1">
    <property type="protein sequence ID" value="Manes.02G097100.1.v8.1.CDS"/>
    <property type="gene ID" value="Manes.02G097100.v8.1"/>
</dbReference>
<dbReference type="InterPro" id="IPR015813">
    <property type="entry name" value="Pyrv/PenolPyrv_kinase-like_dom"/>
</dbReference>
<dbReference type="Pfam" id="PF06792">
    <property type="entry name" value="UPF0261"/>
    <property type="match status" value="1"/>
</dbReference>
<dbReference type="InterPro" id="IPR044122">
    <property type="entry name" value="UPF0261_N"/>
</dbReference>
<dbReference type="InterPro" id="IPR013785">
    <property type="entry name" value="Aldolase_TIM"/>
</dbReference>
<dbReference type="OrthoDB" id="10264588at2759"/>
<accession>A0A2C9WCH1</accession>
<dbReference type="GO" id="GO:0003824">
    <property type="term" value="F:catalytic activity"/>
    <property type="evidence" value="ECO:0007669"/>
    <property type="project" value="InterPro"/>
</dbReference>
<evidence type="ECO:0000259" key="4">
    <source>
        <dbReference type="Pfam" id="PF23189"/>
    </source>
</evidence>
<sequence length="748" mass="80000">MAYLDTTLRVFCVGTADTKLDELRFLSDSVRSSLTSLSSNSSSKVEVVAVDVSVSQKEVNGIGDFSFVSRNDVLACLKDSVEVLPDDRGQAVAIMSKALEHFMKKVQENNVVGGAIGLGGSGGTSLLSPAFRSLPFGMPKVIVSTVASGQTEPYVGTSDLILFPSVVDVCGVNSVSKVVLSNAGAAFAGMVIGRLERDGGSFGEREKLTVGITMFGVTTPCVNAVKERLAREGYETLVFHSTGVGGRAMESLVREGFIKGVLDITTTEVADYVVGGVMACDSSRFDAILEKKIPLVLSVGALDIVNFGTVDTIPPNFQQRKIHIHNEQVSLMRTTVEENKKFAGFIADKLNQSSSKVRVCLPQEGISALDAPGKPFYDPEATATLIGELQKLIQINEDRQVKVYPYHVNDPEFADALVDSFLEISLKNPTDSSPSHVAVDEPSQDHSISTVKPSSSGTICYSPSNCPDARPETLQKTWTILQQLKDQIEKGLPIIGAGAGTGISAKFEEAGGVDLIVLYNSGRFRMAGRGSLAGLLPFADANAIVIEMANEVLPIVKGVPVLAGVCGTDPFRRMDYFLKQLESIGFSGVQNFPTVGLFDGNFRQNLEETGMGYGLEVQMIEKAHKMGLLTTPYAFNQNEAREMAKAGADIIVAHMGLTTSGSIGAKTAVSLEESVFRVQAIADAAHNINSNIIVLCHGGPISGPIEAEFVLKRTKGVHGFYGASSMERLPVEQAIRSTMQQYKSISIK</sequence>
<gene>
    <name evidence="5" type="ORF">MANES_02G097100v8</name>
</gene>
<evidence type="ECO:0000259" key="3">
    <source>
        <dbReference type="Pfam" id="PF09370"/>
    </source>
</evidence>
<comment type="caution">
    <text evidence="5">The sequence shown here is derived from an EMBL/GenBank/DDBJ whole genome shotgun (WGS) entry which is preliminary data.</text>
</comment>
<dbReference type="Gramene" id="Manes.02G097100.2.v8.1">
    <property type="protein sequence ID" value="Manes.02G097100.2.v8.1.CDS"/>
    <property type="gene ID" value="Manes.02G097100.v8.1"/>
</dbReference>
<dbReference type="Gene3D" id="1.20.5.460">
    <property type="entry name" value="Single helix bin"/>
    <property type="match status" value="1"/>
</dbReference>
<dbReference type="EMBL" id="CM004388">
    <property type="protein sequence ID" value="OAY57441.1"/>
    <property type="molecule type" value="Genomic_DNA"/>
</dbReference>
<feature type="region of interest" description="Disordered" evidence="1">
    <location>
        <begin position="429"/>
        <end position="455"/>
    </location>
</feature>
<dbReference type="PANTHER" id="PTHR31862">
    <property type="entry name" value="UPF0261 DOMAIN PROTEIN (AFU_ORTHOLOGUE AFUA_1G10120)"/>
    <property type="match status" value="1"/>
</dbReference>
<dbReference type="OMA" id="KEYCSTQ"/>
<dbReference type="Pfam" id="PF23189">
    <property type="entry name" value="UPF0261_C"/>
    <property type="match status" value="1"/>
</dbReference>
<dbReference type="InterPro" id="IPR056778">
    <property type="entry name" value="UPF0261_C"/>
</dbReference>
<dbReference type="CDD" id="cd15488">
    <property type="entry name" value="Tm-1-like"/>
    <property type="match status" value="1"/>
</dbReference>
<dbReference type="PANTHER" id="PTHR31862:SF1">
    <property type="entry name" value="UPF0261 DOMAIN PROTEIN (AFU_ORTHOLOGUE AFUA_1G10120)"/>
    <property type="match status" value="1"/>
</dbReference>
<dbReference type="Gramene" id="Manes.02G097100.4.v8.1">
    <property type="protein sequence ID" value="Manes.02G097100.4.v8.1.CDS"/>
    <property type="gene ID" value="Manes.02G097100.v8.1"/>
</dbReference>
<feature type="domain" description="TIM-barrel" evidence="3">
    <location>
        <begin position="480"/>
        <end position="745"/>
    </location>
</feature>